<evidence type="ECO:0000256" key="1">
    <source>
        <dbReference type="ARBA" id="ARBA00022801"/>
    </source>
</evidence>
<evidence type="ECO:0000313" key="5">
    <source>
        <dbReference type="Proteomes" id="UP000323166"/>
    </source>
</evidence>
<dbReference type="Proteomes" id="UP000323166">
    <property type="component" value="Unassembled WGS sequence"/>
</dbReference>
<keyword evidence="1 2" id="KW-0378">Hydrolase</keyword>
<comment type="similarity">
    <text evidence="2">Belongs to the dGTPase family. Type 2 subfamily.</text>
</comment>
<keyword evidence="5" id="KW-1185">Reference proteome</keyword>
<proteinExistence type="inferred from homology"/>
<organism evidence="4 5">
    <name type="scientific">Desulfallas thermosapovorans DSM 6562</name>
    <dbReference type="NCBI Taxonomy" id="1121431"/>
    <lineage>
        <taxon>Bacteria</taxon>
        <taxon>Bacillati</taxon>
        <taxon>Bacillota</taxon>
        <taxon>Clostridia</taxon>
        <taxon>Eubacteriales</taxon>
        <taxon>Desulfallaceae</taxon>
        <taxon>Desulfallas</taxon>
    </lineage>
</organism>
<protein>
    <recommendedName>
        <fullName evidence="2">Deoxyguanosinetriphosphate triphosphohydrolase-like protein</fullName>
    </recommendedName>
</protein>
<dbReference type="PROSITE" id="PS51831">
    <property type="entry name" value="HD"/>
    <property type="match status" value="1"/>
</dbReference>
<evidence type="ECO:0000256" key="2">
    <source>
        <dbReference type="HAMAP-Rule" id="MF_01212"/>
    </source>
</evidence>
<dbReference type="Gene3D" id="1.10.3210.10">
    <property type="entry name" value="Hypothetical protein af1432"/>
    <property type="match status" value="1"/>
</dbReference>
<name>A0A5S4ZYR0_9FIRM</name>
<dbReference type="PANTHER" id="PTHR35795:SF1">
    <property type="entry name" value="BIS(5'-NUCLEOSYL)-TETRAPHOSPHATASE, SYMMETRICAL"/>
    <property type="match status" value="1"/>
</dbReference>
<comment type="caution">
    <text evidence="4">The sequence shown here is derived from an EMBL/GenBank/DDBJ whole genome shotgun (WGS) entry which is preliminary data.</text>
</comment>
<dbReference type="NCBIfam" id="NF002327">
    <property type="entry name" value="PRK01286.1-2"/>
    <property type="match status" value="1"/>
</dbReference>
<evidence type="ECO:0000259" key="3">
    <source>
        <dbReference type="PROSITE" id="PS51831"/>
    </source>
</evidence>
<accession>A0A5S4ZYR0</accession>
<dbReference type="Pfam" id="PF01966">
    <property type="entry name" value="HD"/>
    <property type="match status" value="1"/>
</dbReference>
<dbReference type="RefSeq" id="WP_166510532.1">
    <property type="nucleotide sequence ID" value="NZ_VNHM01000002.1"/>
</dbReference>
<dbReference type="HAMAP" id="MF_01212">
    <property type="entry name" value="dGTPase_type2"/>
    <property type="match status" value="1"/>
</dbReference>
<dbReference type="CDD" id="cd00077">
    <property type="entry name" value="HDc"/>
    <property type="match status" value="1"/>
</dbReference>
<dbReference type="InterPro" id="IPR051094">
    <property type="entry name" value="Diverse_Catalytic_Enzymes"/>
</dbReference>
<dbReference type="InterPro" id="IPR026875">
    <property type="entry name" value="PHydrolase_assoc_dom"/>
</dbReference>
<dbReference type="EMBL" id="VNHM01000002">
    <property type="protein sequence ID" value="TYO97281.1"/>
    <property type="molecule type" value="Genomic_DNA"/>
</dbReference>
<sequence>MDIRQYTEAMEEKVLSPFAVCSARSVGRRHPEEPCRIRTAFQRDRDRIIHSKAFRRLKHKTQVFIIPEGDHYRTRLTHTLEVAQIARTVARALRLNEDLTEAIALGHDLGHTPFGHAGENALNEVMPGGFKHNRQSLRVVEELEGGTGLNLTWEVCDGILHHTGPVRPSTLEGQVVSIADRVAYINHDIDDAIRGGILKVRDLPAICLEILGFEHRTRINTMVTDVIINSRDRPVIAMSSEVQQATDKLRQFLFDHVYIDSEAKGEEDKARHVLQYLYTYWVKYSQYLPAEHRTRSRIVGVERAVCDYIAGMTDRYAITQFKQLFIPRSFAIPGGSFTRQGGTADKKMSNPEG</sequence>
<dbReference type="InterPro" id="IPR006674">
    <property type="entry name" value="HD_domain"/>
</dbReference>
<dbReference type="InterPro" id="IPR023023">
    <property type="entry name" value="dNTPase_2"/>
</dbReference>
<feature type="domain" description="HD" evidence="3">
    <location>
        <begin position="75"/>
        <end position="185"/>
    </location>
</feature>
<dbReference type="NCBIfam" id="TIGR01353">
    <property type="entry name" value="dGTP_triPase"/>
    <property type="match status" value="1"/>
</dbReference>
<dbReference type="SUPFAM" id="SSF109604">
    <property type="entry name" value="HD-domain/PDEase-like"/>
    <property type="match status" value="1"/>
</dbReference>
<dbReference type="Pfam" id="PF13286">
    <property type="entry name" value="HD_assoc"/>
    <property type="match status" value="1"/>
</dbReference>
<dbReference type="SMART" id="SM00471">
    <property type="entry name" value="HDc"/>
    <property type="match status" value="1"/>
</dbReference>
<dbReference type="InterPro" id="IPR003607">
    <property type="entry name" value="HD/PDEase_dom"/>
</dbReference>
<gene>
    <name evidence="4" type="ORF">LX24_00467</name>
</gene>
<dbReference type="AlphaFoldDB" id="A0A5S4ZYR0"/>
<dbReference type="GO" id="GO:0016793">
    <property type="term" value="F:triphosphoric monoester hydrolase activity"/>
    <property type="evidence" value="ECO:0007669"/>
    <property type="project" value="InterPro"/>
</dbReference>
<evidence type="ECO:0000313" key="4">
    <source>
        <dbReference type="EMBL" id="TYO97281.1"/>
    </source>
</evidence>
<reference evidence="4 5" key="1">
    <citation type="submission" date="2019-07" db="EMBL/GenBank/DDBJ databases">
        <title>Genomic Encyclopedia of Type Strains, Phase I: the one thousand microbial genomes (KMG-I) project.</title>
        <authorList>
            <person name="Kyrpides N."/>
        </authorList>
    </citation>
    <scope>NUCLEOTIDE SEQUENCE [LARGE SCALE GENOMIC DNA]</scope>
    <source>
        <strain evidence="4 5">DSM 6562</strain>
    </source>
</reference>
<dbReference type="InterPro" id="IPR006261">
    <property type="entry name" value="dGTPase"/>
</dbReference>
<dbReference type="PANTHER" id="PTHR35795">
    <property type="entry name" value="SLR1885 PROTEIN"/>
    <property type="match status" value="1"/>
</dbReference>